<proteinExistence type="predicted"/>
<feature type="region of interest" description="Disordered" evidence="1">
    <location>
        <begin position="299"/>
        <end position="420"/>
    </location>
</feature>
<gene>
    <name evidence="4" type="ORF">GPECTOR_54g219</name>
</gene>
<feature type="compositionally biased region" description="Pro residues" evidence="1">
    <location>
        <begin position="397"/>
        <end position="413"/>
    </location>
</feature>
<feature type="domain" description="Nucleotide-diphospho-sugar transferase" evidence="3">
    <location>
        <begin position="1034"/>
        <end position="1219"/>
    </location>
</feature>
<sequence>MRLSRLWSSTIYIPSGLWGKCRLRLRPADYCCSCMCECCACCDLRKSVCIAAGWQFMVGGVTGSLYTGITILVLRTKDHEEGVQGETRFVTLLIYLLGYWWLYCLSGIVGCCLVADTQGILTYERRVIGISRAYLVFTVLCTLGHLNLIGLDRSMWNDPLSRTNIFLTLLPLLWDWYIVYLAWSLLRKLQEQRNGLFRGKPVMSNQRKPEQIAELHSAHRLALTPPPGQVIVAHYGAPPPPPPGAAAAFSPRQGSSGLGAGRREAPAVSAFGAGGGGVGPGSSFAAWAGSVWTGARGRRLPLTTGLGRGGSEAGSSQQWDMRDSSAGGASASSLSVGSSKYVSAEEEEEHLGEPVGGYGGGGGTEAAAERAVGHSRGRTGGSGGGAGDETPPLLSIPLPPVAPGPPLAPPPPHSSAASVCSSASGGAGGGAAAWEHGSVVASAVNDGGLTAIEDGRASLMGGERSSGASVGRAGSGGGAGGGLTVGGGGGRAVFELRTQALGSLQQGHQGPAGAGPRDDAAAVAAMGLGGGGVGPRQSHMVQASAEPSSSGAAVYGSAIFAPTPRGQPRARAPAPWQVGGVAATAAAAAAAGSGPGPGVDAGASRSSGGGGGGGGGESQLLGPPTVQPMPRTPSVSRKAAFLRQVSLQRARAAQLPHVGPGTAGLEHPFQQRQGQGQGRSPEPAPGPHYRHSGHTSLPPSPTAHHSSQPAGSPRLGGARPFTAPWETAAAAPGGRERLSAQGALRPLVMQQQHAAAAAGAAAERSAPPSPLIGEAVRGEQLPTQQQQQQPLQAVGRWLGGGLASAAAGWGAAGAQGEPGAPPVTDQTGDGAAGTVAADGRGSQLGSPAPALLQVTGELGRGAQGVVYRGTWGGLPVAIKNVLFQHHSSAIDGSSGGGDCPDPRAARALAEAAISASLSHPNIVATYIYMLQPLRDADPRVARAFAVSNRRPTVVISAFYLAGDPEAPGEVSPLAWDLLANLYGQVQALGLGDNLIAACASYAQCKLAWGRGYPAFLTPSSLHYNKKALGKVHDYITCVKWLMAAKFLAVGYDTLFVDWDVGVNPYSVHTLWDMIDGVPHDWVSLSDFRGPDFLQRAQLPPQEAWGCPLDYGTSPNPCASTGVWHARASELAAEYAMTVWNKSTEGNAWEQKVFNQLAPAWANPSPFNASRTPLTFRLFPAPEVANLPLLWEVPDWGNATGRVHLVHCGYVHGNGEKLDALRRGFAGVSYLRRGVVAKEDVRLAPLTAECHDSGLSWDCGDARRA</sequence>
<dbReference type="OrthoDB" id="552067at2759"/>
<feature type="compositionally biased region" description="Gly residues" evidence="1">
    <location>
        <begin position="354"/>
        <end position="364"/>
    </location>
</feature>
<feature type="compositionally biased region" description="Gly residues" evidence="1">
    <location>
        <begin position="378"/>
        <end position="387"/>
    </location>
</feature>
<evidence type="ECO:0000313" key="5">
    <source>
        <dbReference type="Proteomes" id="UP000075714"/>
    </source>
</evidence>
<dbReference type="InterPro" id="IPR005069">
    <property type="entry name" value="Nucl-diP-sugar_transferase"/>
</dbReference>
<dbReference type="EMBL" id="LSYV01000055">
    <property type="protein sequence ID" value="KXZ45478.1"/>
    <property type="molecule type" value="Genomic_DNA"/>
</dbReference>
<dbReference type="AlphaFoldDB" id="A0A150G6L7"/>
<evidence type="ECO:0000256" key="1">
    <source>
        <dbReference type="SAM" id="MobiDB-lite"/>
    </source>
</evidence>
<accession>A0A150G6L7</accession>
<evidence type="ECO:0000313" key="4">
    <source>
        <dbReference type="EMBL" id="KXZ45478.1"/>
    </source>
</evidence>
<feature type="region of interest" description="Disordered" evidence="1">
    <location>
        <begin position="241"/>
        <end position="263"/>
    </location>
</feature>
<feature type="transmembrane region" description="Helical" evidence="2">
    <location>
        <begin position="54"/>
        <end position="74"/>
    </location>
</feature>
<dbReference type="Proteomes" id="UP000075714">
    <property type="component" value="Unassembled WGS sequence"/>
</dbReference>
<evidence type="ECO:0000259" key="3">
    <source>
        <dbReference type="Pfam" id="PF03407"/>
    </source>
</evidence>
<feature type="compositionally biased region" description="Gly residues" evidence="1">
    <location>
        <begin position="473"/>
        <end position="483"/>
    </location>
</feature>
<feature type="region of interest" description="Disordered" evidence="1">
    <location>
        <begin position="460"/>
        <end position="483"/>
    </location>
</feature>
<feature type="compositionally biased region" description="Low complexity" evidence="1">
    <location>
        <begin position="461"/>
        <end position="472"/>
    </location>
</feature>
<organism evidence="4 5">
    <name type="scientific">Gonium pectorale</name>
    <name type="common">Green alga</name>
    <dbReference type="NCBI Taxonomy" id="33097"/>
    <lineage>
        <taxon>Eukaryota</taxon>
        <taxon>Viridiplantae</taxon>
        <taxon>Chlorophyta</taxon>
        <taxon>core chlorophytes</taxon>
        <taxon>Chlorophyceae</taxon>
        <taxon>CS clade</taxon>
        <taxon>Chlamydomonadales</taxon>
        <taxon>Volvocaceae</taxon>
        <taxon>Gonium</taxon>
    </lineage>
</organism>
<feature type="region of interest" description="Disordered" evidence="1">
    <location>
        <begin position="657"/>
        <end position="720"/>
    </location>
</feature>
<reference evidence="5" key="1">
    <citation type="journal article" date="2016" name="Nat. Commun.">
        <title>The Gonium pectorale genome demonstrates co-option of cell cycle regulation during the evolution of multicellularity.</title>
        <authorList>
            <person name="Hanschen E.R."/>
            <person name="Marriage T.N."/>
            <person name="Ferris P.J."/>
            <person name="Hamaji T."/>
            <person name="Toyoda A."/>
            <person name="Fujiyama A."/>
            <person name="Neme R."/>
            <person name="Noguchi H."/>
            <person name="Minakuchi Y."/>
            <person name="Suzuki M."/>
            <person name="Kawai-Toyooka H."/>
            <person name="Smith D.R."/>
            <person name="Sparks H."/>
            <person name="Anderson J."/>
            <person name="Bakaric R."/>
            <person name="Luria V."/>
            <person name="Karger A."/>
            <person name="Kirschner M.W."/>
            <person name="Durand P.M."/>
            <person name="Michod R.E."/>
            <person name="Nozaki H."/>
            <person name="Olson B.J."/>
        </authorList>
    </citation>
    <scope>NUCLEOTIDE SEQUENCE [LARGE SCALE GENOMIC DNA]</scope>
    <source>
        <strain evidence="5">NIES-2863</strain>
    </source>
</reference>
<dbReference type="Gene3D" id="3.30.200.20">
    <property type="entry name" value="Phosphorylase Kinase, domain 1"/>
    <property type="match status" value="1"/>
</dbReference>
<feature type="region of interest" description="Disordered" evidence="1">
    <location>
        <begin position="811"/>
        <end position="831"/>
    </location>
</feature>
<feature type="region of interest" description="Disordered" evidence="1">
    <location>
        <begin position="590"/>
        <end position="636"/>
    </location>
</feature>
<keyword evidence="2" id="KW-0812">Transmembrane</keyword>
<feature type="transmembrane region" description="Helical" evidence="2">
    <location>
        <begin position="94"/>
        <end position="115"/>
    </location>
</feature>
<name>A0A150G6L7_GONPE</name>
<dbReference type="SUPFAM" id="SSF56112">
    <property type="entry name" value="Protein kinase-like (PK-like)"/>
    <property type="match status" value="1"/>
</dbReference>
<feature type="transmembrane region" description="Helical" evidence="2">
    <location>
        <begin position="165"/>
        <end position="186"/>
    </location>
</feature>
<keyword evidence="2" id="KW-1133">Transmembrane helix</keyword>
<feature type="compositionally biased region" description="Low complexity" evidence="1">
    <location>
        <begin position="324"/>
        <end position="339"/>
    </location>
</feature>
<keyword evidence="5" id="KW-1185">Reference proteome</keyword>
<protein>
    <recommendedName>
        <fullName evidence="3">Nucleotide-diphospho-sugar transferase domain-containing protein</fullName>
    </recommendedName>
</protein>
<keyword evidence="2" id="KW-0472">Membrane</keyword>
<evidence type="ECO:0000256" key="2">
    <source>
        <dbReference type="SAM" id="Phobius"/>
    </source>
</evidence>
<feature type="transmembrane region" description="Helical" evidence="2">
    <location>
        <begin position="127"/>
        <end position="145"/>
    </location>
</feature>
<feature type="compositionally biased region" description="Gly residues" evidence="1">
    <location>
        <begin position="607"/>
        <end position="617"/>
    </location>
</feature>
<dbReference type="InterPro" id="IPR011009">
    <property type="entry name" value="Kinase-like_dom_sf"/>
</dbReference>
<comment type="caution">
    <text evidence="4">The sequence shown here is derived from an EMBL/GenBank/DDBJ whole genome shotgun (WGS) entry which is preliminary data.</text>
</comment>
<dbReference type="Pfam" id="PF03407">
    <property type="entry name" value="Nucleotid_trans"/>
    <property type="match status" value="1"/>
</dbReference>